<accession>A0AAD7HF34</accession>
<proteinExistence type="predicted"/>
<dbReference type="EMBL" id="JARJLG010000309">
    <property type="protein sequence ID" value="KAJ7718207.1"/>
    <property type="molecule type" value="Genomic_DNA"/>
</dbReference>
<evidence type="ECO:0000313" key="2">
    <source>
        <dbReference type="EMBL" id="KAJ7719335.1"/>
    </source>
</evidence>
<gene>
    <name evidence="2" type="ORF">DFH07DRAFT_688543</name>
    <name evidence="1" type="ORF">DFH07DRAFT_723076</name>
</gene>
<feature type="non-terminal residue" evidence="2">
    <location>
        <position position="146"/>
    </location>
</feature>
<dbReference type="Proteomes" id="UP001215280">
    <property type="component" value="Unassembled WGS sequence"/>
</dbReference>
<name>A0AAD7HF34_9AGAR</name>
<organism evidence="2 3">
    <name type="scientific">Mycena maculata</name>
    <dbReference type="NCBI Taxonomy" id="230809"/>
    <lineage>
        <taxon>Eukaryota</taxon>
        <taxon>Fungi</taxon>
        <taxon>Dikarya</taxon>
        <taxon>Basidiomycota</taxon>
        <taxon>Agaricomycotina</taxon>
        <taxon>Agaricomycetes</taxon>
        <taxon>Agaricomycetidae</taxon>
        <taxon>Agaricales</taxon>
        <taxon>Marasmiineae</taxon>
        <taxon>Mycenaceae</taxon>
        <taxon>Mycena</taxon>
    </lineage>
</organism>
<dbReference type="EMBL" id="JARJLG010000293">
    <property type="protein sequence ID" value="KAJ7719335.1"/>
    <property type="molecule type" value="Genomic_DNA"/>
</dbReference>
<dbReference type="AlphaFoldDB" id="A0AAD7HF34"/>
<evidence type="ECO:0000313" key="1">
    <source>
        <dbReference type="EMBL" id="KAJ7718207.1"/>
    </source>
</evidence>
<evidence type="ECO:0000313" key="3">
    <source>
        <dbReference type="Proteomes" id="UP001215280"/>
    </source>
</evidence>
<sequence length="146" mass="16619">LIVAYCVPEVQRVIRFIPELRPNAKSWQDAVSELRSLYGSGDAVLAYTVDNLRELCSGICQGPSFQSFQDAQAYLRRFTEISGYLREYGFLTTEEVQIYFVAGLPLSTRKAVEMRLPESNRGTTSPPTIRRVMSIIRDLLRTDSFE</sequence>
<protein>
    <submittedName>
        <fullName evidence="2">Uncharacterized protein</fullName>
    </submittedName>
</protein>
<feature type="non-terminal residue" evidence="2">
    <location>
        <position position="1"/>
    </location>
</feature>
<comment type="caution">
    <text evidence="2">The sequence shown here is derived from an EMBL/GenBank/DDBJ whole genome shotgun (WGS) entry which is preliminary data.</text>
</comment>
<keyword evidence="3" id="KW-1185">Reference proteome</keyword>
<reference evidence="2" key="1">
    <citation type="submission" date="2023-03" db="EMBL/GenBank/DDBJ databases">
        <title>Massive genome expansion in bonnet fungi (Mycena s.s.) driven by repeated elements and novel gene families across ecological guilds.</title>
        <authorList>
            <consortium name="Lawrence Berkeley National Laboratory"/>
            <person name="Harder C.B."/>
            <person name="Miyauchi S."/>
            <person name="Viragh M."/>
            <person name="Kuo A."/>
            <person name="Thoen E."/>
            <person name="Andreopoulos B."/>
            <person name="Lu D."/>
            <person name="Skrede I."/>
            <person name="Drula E."/>
            <person name="Henrissat B."/>
            <person name="Morin E."/>
            <person name="Kohler A."/>
            <person name="Barry K."/>
            <person name="LaButti K."/>
            <person name="Morin E."/>
            <person name="Salamov A."/>
            <person name="Lipzen A."/>
            <person name="Mereny Z."/>
            <person name="Hegedus B."/>
            <person name="Baldrian P."/>
            <person name="Stursova M."/>
            <person name="Weitz H."/>
            <person name="Taylor A."/>
            <person name="Grigoriev I.V."/>
            <person name="Nagy L.G."/>
            <person name="Martin F."/>
            <person name="Kauserud H."/>
        </authorList>
    </citation>
    <scope>NUCLEOTIDE SEQUENCE</scope>
    <source>
        <strain evidence="2">CBHHK188m</strain>
    </source>
</reference>